<keyword evidence="8" id="KW-0576">Peroxisome</keyword>
<dbReference type="RefSeq" id="WP_105512850.1">
    <property type="nucleotide sequence ID" value="NZ_PVEP01000001.1"/>
</dbReference>
<dbReference type="SUPFAM" id="SSF48179">
    <property type="entry name" value="6-phosphogluconate dehydrogenase C-terminal domain-like"/>
    <property type="match status" value="2"/>
</dbReference>
<dbReference type="CDD" id="cd06558">
    <property type="entry name" value="crotonase-like"/>
    <property type="match status" value="1"/>
</dbReference>
<comment type="caution">
    <text evidence="15">The sequence shown here is derived from an EMBL/GenBank/DDBJ whole genome shotgun (WGS) entry which is preliminary data.</text>
</comment>
<dbReference type="GO" id="GO:0016853">
    <property type="term" value="F:isomerase activity"/>
    <property type="evidence" value="ECO:0007669"/>
    <property type="project" value="UniProtKB-KW"/>
</dbReference>
<protein>
    <submittedName>
        <fullName evidence="15">3-hydroxyacyl-CoA dehydrogenase</fullName>
    </submittedName>
</protein>
<name>A0A2S8SCR1_9RHOB</name>
<reference evidence="15 16" key="1">
    <citation type="submission" date="2018-02" db="EMBL/GenBank/DDBJ databases">
        <title>Genomic Encyclopedia of Archaeal and Bacterial Type Strains, Phase II (KMG-II): from individual species to whole genera.</title>
        <authorList>
            <person name="Goeker M."/>
        </authorList>
    </citation>
    <scope>NUCLEOTIDE SEQUENCE [LARGE SCALE GENOMIC DNA]</scope>
    <source>
        <strain evidence="15 16">DSM 18921</strain>
    </source>
</reference>
<comment type="catalytic activity">
    <reaction evidence="12">
        <text>a (3S)-3-hydroxyacyl-CoA + NAD(+) = a 3-oxoacyl-CoA + NADH + H(+)</text>
        <dbReference type="Rhea" id="RHEA:22432"/>
        <dbReference type="ChEBI" id="CHEBI:15378"/>
        <dbReference type="ChEBI" id="CHEBI:57318"/>
        <dbReference type="ChEBI" id="CHEBI:57540"/>
        <dbReference type="ChEBI" id="CHEBI:57945"/>
        <dbReference type="ChEBI" id="CHEBI:90726"/>
        <dbReference type="EC" id="1.1.1.35"/>
    </reaction>
</comment>
<dbReference type="SUPFAM" id="SSF52096">
    <property type="entry name" value="ClpP/crotonase"/>
    <property type="match status" value="1"/>
</dbReference>
<feature type="domain" description="3-hydroxyacyl-CoA dehydrogenase C-terminal" evidence="13">
    <location>
        <begin position="581"/>
        <end position="664"/>
    </location>
</feature>
<dbReference type="Pfam" id="PF00378">
    <property type="entry name" value="ECH_1"/>
    <property type="match status" value="1"/>
</dbReference>
<organism evidence="15 16">
    <name type="scientific">Albidovulum denitrificans</name>
    <dbReference type="NCBI Taxonomy" id="404881"/>
    <lineage>
        <taxon>Bacteria</taxon>
        <taxon>Pseudomonadati</taxon>
        <taxon>Pseudomonadota</taxon>
        <taxon>Alphaproteobacteria</taxon>
        <taxon>Rhodobacterales</taxon>
        <taxon>Paracoccaceae</taxon>
        <taxon>Albidovulum</taxon>
    </lineage>
</organism>
<dbReference type="InterPro" id="IPR029045">
    <property type="entry name" value="ClpP/crotonase-like_dom_sf"/>
</dbReference>
<dbReference type="PANTHER" id="PTHR23309">
    <property type="entry name" value="3-HYDROXYACYL-COA DEHYROGENASE"/>
    <property type="match status" value="1"/>
</dbReference>
<evidence type="ECO:0000256" key="2">
    <source>
        <dbReference type="ARBA" id="ARBA00005005"/>
    </source>
</evidence>
<keyword evidence="9" id="KW-0413">Isomerase</keyword>
<evidence type="ECO:0000256" key="9">
    <source>
        <dbReference type="ARBA" id="ARBA00023235"/>
    </source>
</evidence>
<dbReference type="AlphaFoldDB" id="A0A2S8SCR1"/>
<evidence type="ECO:0000256" key="8">
    <source>
        <dbReference type="ARBA" id="ARBA00023140"/>
    </source>
</evidence>
<dbReference type="GO" id="GO:0070403">
    <property type="term" value="F:NAD+ binding"/>
    <property type="evidence" value="ECO:0007669"/>
    <property type="project" value="InterPro"/>
</dbReference>
<evidence type="ECO:0000256" key="1">
    <source>
        <dbReference type="ARBA" id="ARBA00004275"/>
    </source>
</evidence>
<dbReference type="Gene3D" id="3.40.50.720">
    <property type="entry name" value="NAD(P)-binding Rossmann-like Domain"/>
    <property type="match status" value="1"/>
</dbReference>
<dbReference type="GO" id="GO:0006635">
    <property type="term" value="P:fatty acid beta-oxidation"/>
    <property type="evidence" value="ECO:0007669"/>
    <property type="project" value="UniProtKB-UniPathway"/>
</dbReference>
<evidence type="ECO:0000256" key="5">
    <source>
        <dbReference type="ARBA" id="ARBA00023002"/>
    </source>
</evidence>
<keyword evidence="3" id="KW-0276">Fatty acid metabolism</keyword>
<keyword evidence="7" id="KW-0443">Lipid metabolism</keyword>
<dbReference type="EMBL" id="PVEP01000001">
    <property type="protein sequence ID" value="PQV58586.1"/>
    <property type="molecule type" value="Genomic_DNA"/>
</dbReference>
<keyword evidence="11" id="KW-0511">Multifunctional enzyme</keyword>
<dbReference type="GO" id="GO:0003857">
    <property type="term" value="F:(3S)-3-hydroxyacyl-CoA dehydrogenase (NAD+) activity"/>
    <property type="evidence" value="ECO:0007669"/>
    <property type="project" value="UniProtKB-EC"/>
</dbReference>
<keyword evidence="5" id="KW-0560">Oxidoreductase</keyword>
<comment type="pathway">
    <text evidence="2">Lipid metabolism; fatty acid beta-oxidation.</text>
</comment>
<dbReference type="Proteomes" id="UP000238338">
    <property type="component" value="Unassembled WGS sequence"/>
</dbReference>
<dbReference type="InterPro" id="IPR036291">
    <property type="entry name" value="NAD(P)-bd_dom_sf"/>
</dbReference>
<proteinExistence type="predicted"/>
<dbReference type="Pfam" id="PF00725">
    <property type="entry name" value="3HCDH"/>
    <property type="match status" value="1"/>
</dbReference>
<evidence type="ECO:0000259" key="13">
    <source>
        <dbReference type="Pfam" id="PF00725"/>
    </source>
</evidence>
<dbReference type="UniPathway" id="UPA00659"/>
<evidence type="ECO:0000256" key="11">
    <source>
        <dbReference type="ARBA" id="ARBA00023268"/>
    </source>
</evidence>
<dbReference type="InterPro" id="IPR006108">
    <property type="entry name" value="3HC_DH_C"/>
</dbReference>
<keyword evidence="6" id="KW-0520">NAD</keyword>
<evidence type="ECO:0000256" key="7">
    <source>
        <dbReference type="ARBA" id="ARBA00023098"/>
    </source>
</evidence>
<dbReference type="Pfam" id="PF02737">
    <property type="entry name" value="3HCDH_N"/>
    <property type="match status" value="1"/>
</dbReference>
<dbReference type="InterPro" id="IPR001753">
    <property type="entry name" value="Enoyl-CoA_hydra/iso"/>
</dbReference>
<evidence type="ECO:0000259" key="14">
    <source>
        <dbReference type="Pfam" id="PF02737"/>
    </source>
</evidence>
<dbReference type="InterPro" id="IPR008927">
    <property type="entry name" value="6-PGluconate_DH-like_C_sf"/>
</dbReference>
<evidence type="ECO:0000256" key="4">
    <source>
        <dbReference type="ARBA" id="ARBA00022963"/>
    </source>
</evidence>
<evidence type="ECO:0000256" key="10">
    <source>
        <dbReference type="ARBA" id="ARBA00023239"/>
    </source>
</evidence>
<keyword evidence="4" id="KW-0442">Lipid degradation</keyword>
<dbReference type="Gene3D" id="1.10.1040.50">
    <property type="match status" value="1"/>
</dbReference>
<sequence>MEPVSLRAEAGIGWITIDNPPVNALSHGVCAGLADAVERAAADREIKVIVLRGAGRVWSAGADVRDLDTAPSPLPALCAKLAGLETPVIAALHGSVLGGALELALCARLRIAAPGTQLGFPDVSLGLLPGAGGTQRLPRLIGAKAALGMMLSGLPVNAERAEAMGLVDAVIEGDLDAMATRLAEAHIDGTAPLPTWEERAARPEPGEWLSAIEAARSGLGRARLPAPVRIIDCVEAALLLPEAEGHVFEATAFAELAATPESVGLRHAFLAELRAAHAPGGAAPRALAEIGLVGTGAGAAPLAAGLLSAGMRVTMIEGDSETLADAMSEVAILHDRAVESGRLTPAAREEEWARIDGSVDLRELERCDLVLIEDADGAVEVGRLLAALDRVIRPEAVRAVLLAGGEIGALAGASAHPGAVIGLRMAAEGGRLAEVVGGPETAAEAIATGLAFLRKLGRMAVAVPGGGAIGAALMGALITAADSAVAAGASPYDVDRALAAWGFARGPYQQADLAGLDPKGWLGAVLVAAGRTGHAEGKGVYSYGAGQRMGHEDDEVLALIAAAREAQGIVARPVGMKEIQTRALAALANAGARLVEAGEVARPSDIDAVAIAGIGFPRWRGGPICAADQAGPLAVRSELRRFAAGGDDFWTPAALWDELVKYGRHLGDRAG</sequence>
<feature type="domain" description="3-hydroxyacyl-CoA dehydrogenase NAD binding" evidence="14">
    <location>
        <begin position="290"/>
        <end position="463"/>
    </location>
</feature>
<evidence type="ECO:0000256" key="3">
    <source>
        <dbReference type="ARBA" id="ARBA00022832"/>
    </source>
</evidence>
<comment type="subcellular location">
    <subcellularLocation>
        <location evidence="1">Peroxisome</location>
    </subcellularLocation>
</comment>
<dbReference type="SUPFAM" id="SSF51735">
    <property type="entry name" value="NAD(P)-binding Rossmann-fold domains"/>
    <property type="match status" value="1"/>
</dbReference>
<accession>A0A2S8SCR1</accession>
<keyword evidence="16" id="KW-1185">Reference proteome</keyword>
<gene>
    <name evidence="15" type="ORF">LX70_00398</name>
</gene>
<evidence type="ECO:0000313" key="16">
    <source>
        <dbReference type="Proteomes" id="UP000238338"/>
    </source>
</evidence>
<evidence type="ECO:0000256" key="6">
    <source>
        <dbReference type="ARBA" id="ARBA00023027"/>
    </source>
</evidence>
<dbReference type="Gene3D" id="3.90.226.10">
    <property type="entry name" value="2-enoyl-CoA Hydratase, Chain A, domain 1"/>
    <property type="match status" value="1"/>
</dbReference>
<evidence type="ECO:0000313" key="15">
    <source>
        <dbReference type="EMBL" id="PQV58586.1"/>
    </source>
</evidence>
<dbReference type="OrthoDB" id="9771883at2"/>
<keyword evidence="10" id="KW-0456">Lyase</keyword>
<evidence type="ECO:0000256" key="12">
    <source>
        <dbReference type="ARBA" id="ARBA00049556"/>
    </source>
</evidence>
<dbReference type="InterPro" id="IPR006176">
    <property type="entry name" value="3-OHacyl-CoA_DH_NAD-bd"/>
</dbReference>
<dbReference type="GO" id="GO:0004300">
    <property type="term" value="F:enoyl-CoA hydratase activity"/>
    <property type="evidence" value="ECO:0007669"/>
    <property type="project" value="UniProtKB-ARBA"/>
</dbReference>